<gene>
    <name evidence="3" type="primary">DDX11</name>
    <name evidence="3" type="ORF">MHBO_000416</name>
</gene>
<dbReference type="InterPro" id="IPR002464">
    <property type="entry name" value="DNA/RNA_helicase_DEAH_CS"/>
</dbReference>
<dbReference type="InterPro" id="IPR027417">
    <property type="entry name" value="P-loop_NTPase"/>
</dbReference>
<keyword evidence="3" id="KW-0067">ATP-binding</keyword>
<comment type="caution">
    <text evidence="3">The sequence shown here is derived from an EMBL/GenBank/DDBJ whole genome shotgun (WGS) entry which is preliminary data.</text>
</comment>
<dbReference type="GO" id="GO:0016787">
    <property type="term" value="F:hydrolase activity"/>
    <property type="evidence" value="ECO:0007669"/>
    <property type="project" value="UniProtKB-KW"/>
</dbReference>
<accession>A0ABV2AFL5</accession>
<name>A0ABV2AFL5_9EUKA</name>
<evidence type="ECO:0000256" key="1">
    <source>
        <dbReference type="ARBA" id="ARBA00022801"/>
    </source>
</evidence>
<dbReference type="InterPro" id="IPR010614">
    <property type="entry name" value="RAD3-like_helicase_DEAD"/>
</dbReference>
<proteinExistence type="predicted"/>
<reference evidence="3 4" key="1">
    <citation type="journal article" date="2024" name="BMC Biol.">
        <title>Comparative genomics of Ascetosporea gives new insight into the evolutionary basis for animal parasitism in Rhizaria.</title>
        <authorList>
            <person name="Hiltunen Thoren M."/>
            <person name="Onut-Brannstrom I."/>
            <person name="Alfjorden A."/>
            <person name="Peckova H."/>
            <person name="Swords F."/>
            <person name="Hooper C."/>
            <person name="Holzer A.S."/>
            <person name="Bass D."/>
            <person name="Burki F."/>
        </authorList>
    </citation>
    <scope>NUCLEOTIDE SEQUENCE [LARGE SCALE GENOMIC DNA]</scope>
    <source>
        <strain evidence="3">20-A016</strain>
    </source>
</reference>
<dbReference type="EMBL" id="JBDODL010000063">
    <property type="protein sequence ID" value="MES1918448.1"/>
    <property type="molecule type" value="Genomic_DNA"/>
</dbReference>
<dbReference type="Pfam" id="PF06733">
    <property type="entry name" value="DEAD_2"/>
    <property type="match status" value="1"/>
</dbReference>
<evidence type="ECO:0000259" key="2">
    <source>
        <dbReference type="Pfam" id="PF06733"/>
    </source>
</evidence>
<keyword evidence="3" id="KW-0347">Helicase</keyword>
<sequence length="124" mass="14845">MSIENSVVVIDEAHNLIEALFQMYSQTVAQNDFSKFAENLNLYKNKYKNRFSRQNLQKLEKMENFLTNLGHFLENFEDFTKIFSVVEFERLSKIEDFNLNPLIQYFEENNISKKMVLNKFLELV</sequence>
<evidence type="ECO:0000313" key="4">
    <source>
        <dbReference type="Proteomes" id="UP001439008"/>
    </source>
</evidence>
<feature type="domain" description="RAD3-like helicase DEAD" evidence="2">
    <location>
        <begin position="2"/>
        <end position="31"/>
    </location>
</feature>
<keyword evidence="4" id="KW-1185">Reference proteome</keyword>
<keyword evidence="1 3" id="KW-0378">Hydrolase</keyword>
<dbReference type="GO" id="GO:0003724">
    <property type="term" value="F:RNA helicase activity"/>
    <property type="evidence" value="ECO:0007669"/>
    <property type="project" value="UniProtKB-EC"/>
</dbReference>
<dbReference type="Proteomes" id="UP001439008">
    <property type="component" value="Unassembled WGS sequence"/>
</dbReference>
<evidence type="ECO:0000313" key="3">
    <source>
        <dbReference type="EMBL" id="MES1918448.1"/>
    </source>
</evidence>
<keyword evidence="3" id="KW-0547">Nucleotide-binding</keyword>
<dbReference type="Gene3D" id="3.40.50.300">
    <property type="entry name" value="P-loop containing nucleotide triphosphate hydrolases"/>
    <property type="match status" value="1"/>
</dbReference>
<dbReference type="EC" id="3.6.4.13" evidence="3"/>
<dbReference type="PROSITE" id="PS00690">
    <property type="entry name" value="DEAH_ATP_HELICASE"/>
    <property type="match status" value="1"/>
</dbReference>
<protein>
    <submittedName>
        <fullName evidence="3">DEAD H (Asp-Glu-Ala-Asp His) box helicase 11</fullName>
        <ecNumber evidence="3">3.6.4.13</ecNumber>
    </submittedName>
</protein>
<organism evidence="3 4">
    <name type="scientific">Bonamia ostreae</name>
    <dbReference type="NCBI Taxonomy" id="126728"/>
    <lineage>
        <taxon>Eukaryota</taxon>
        <taxon>Sar</taxon>
        <taxon>Rhizaria</taxon>
        <taxon>Endomyxa</taxon>
        <taxon>Ascetosporea</taxon>
        <taxon>Haplosporida</taxon>
        <taxon>Bonamia</taxon>
    </lineage>
</organism>